<evidence type="ECO:0000256" key="7">
    <source>
        <dbReference type="SAM" id="Phobius"/>
    </source>
</evidence>
<sequence length="434" mass="45730">MTKSRERKPLVKQASALVGSSSVSLLEIMSMALEALWSNKLRTLLTMLGVIIGITAVIAVTAIGQGTQKSTEQQLQSLGTDILQVQSGAARSGGVRQGSGSATTLTLEDAQAIAQEVLGVDRVSAFLQQNAQVVYAGNNDSMTIIGTDINYPYVRNTHPQTGRFFSQEEVDSAKAVAILGPTARDELLGTGSNAEGAQIRIAGETYDVIGVMETKGAQGPQNPDEQIYIPLTNMSARLVGNNAVKGLAIRGIYVKVKSQDLLDAAQYQTTNLLRVRHGIFPEKGETDDFRTVNSADIIETLTSTSKLFTVMIVAVAGISLIVGGIGIANIMLVSVVERTREIGIRKAIGATGTAILTQFLAEAVVIAIMGGVVGICLGIAIAFAASNLFKFPLVISPWSIVFGFGLTFVIGLLAGVVPARNAARLDPITALRSD</sequence>
<keyword evidence="5 7" id="KW-0472">Membrane</keyword>
<dbReference type="PANTHER" id="PTHR30572:SF4">
    <property type="entry name" value="ABC TRANSPORTER PERMEASE YTRF"/>
    <property type="match status" value="1"/>
</dbReference>
<dbReference type="GO" id="GO:0022857">
    <property type="term" value="F:transmembrane transporter activity"/>
    <property type="evidence" value="ECO:0007669"/>
    <property type="project" value="TreeGrafter"/>
</dbReference>
<comment type="similarity">
    <text evidence="6">Belongs to the ABC-4 integral membrane protein family.</text>
</comment>
<protein>
    <submittedName>
        <fullName evidence="10">ABC transporter substrate-binding protein</fullName>
    </submittedName>
</protein>
<dbReference type="PANTHER" id="PTHR30572">
    <property type="entry name" value="MEMBRANE COMPONENT OF TRANSPORTER-RELATED"/>
    <property type="match status" value="1"/>
</dbReference>
<feature type="transmembrane region" description="Helical" evidence="7">
    <location>
        <begin position="44"/>
        <end position="64"/>
    </location>
</feature>
<evidence type="ECO:0000313" key="11">
    <source>
        <dbReference type="Proteomes" id="UP000503129"/>
    </source>
</evidence>
<keyword evidence="3 7" id="KW-0812">Transmembrane</keyword>
<dbReference type="InterPro" id="IPR050250">
    <property type="entry name" value="Macrolide_Exporter_MacB"/>
</dbReference>
<evidence type="ECO:0000256" key="6">
    <source>
        <dbReference type="ARBA" id="ARBA00038076"/>
    </source>
</evidence>
<name>A0A856MKC0_9CYAN</name>
<dbReference type="Pfam" id="PF12704">
    <property type="entry name" value="MacB_PCD"/>
    <property type="match status" value="1"/>
</dbReference>
<dbReference type="GO" id="GO:0005886">
    <property type="term" value="C:plasma membrane"/>
    <property type="evidence" value="ECO:0007669"/>
    <property type="project" value="UniProtKB-SubCell"/>
</dbReference>
<evidence type="ECO:0000256" key="1">
    <source>
        <dbReference type="ARBA" id="ARBA00004651"/>
    </source>
</evidence>
<keyword evidence="2" id="KW-1003">Cell membrane</keyword>
<evidence type="ECO:0000256" key="5">
    <source>
        <dbReference type="ARBA" id="ARBA00023136"/>
    </source>
</evidence>
<dbReference type="Pfam" id="PF02687">
    <property type="entry name" value="FtsX"/>
    <property type="match status" value="1"/>
</dbReference>
<reference evidence="10 11" key="1">
    <citation type="submission" date="2018-06" db="EMBL/GenBank/DDBJ databases">
        <title>Comparative genomics of Brasilonema spp. strains.</title>
        <authorList>
            <person name="Alvarenga D.O."/>
            <person name="Fiore M.F."/>
            <person name="Varani A.M."/>
        </authorList>
    </citation>
    <scope>NUCLEOTIDE SEQUENCE [LARGE SCALE GENOMIC DNA]</scope>
    <source>
        <strain evidence="10 11">CENA114</strain>
    </source>
</reference>
<feature type="transmembrane region" description="Helical" evidence="7">
    <location>
        <begin position="307"/>
        <end position="333"/>
    </location>
</feature>
<evidence type="ECO:0000259" key="8">
    <source>
        <dbReference type="Pfam" id="PF02687"/>
    </source>
</evidence>
<evidence type="ECO:0000256" key="2">
    <source>
        <dbReference type="ARBA" id="ARBA00022475"/>
    </source>
</evidence>
<feature type="domain" description="ABC3 transporter permease C-terminal" evidence="8">
    <location>
        <begin position="314"/>
        <end position="427"/>
    </location>
</feature>
<keyword evidence="4 7" id="KW-1133">Transmembrane helix</keyword>
<evidence type="ECO:0000256" key="3">
    <source>
        <dbReference type="ARBA" id="ARBA00022692"/>
    </source>
</evidence>
<feature type="domain" description="MacB-like periplasmic core" evidence="9">
    <location>
        <begin position="43"/>
        <end position="270"/>
    </location>
</feature>
<dbReference type="InterPro" id="IPR025857">
    <property type="entry name" value="MacB_PCD"/>
</dbReference>
<comment type="subcellular location">
    <subcellularLocation>
        <location evidence="1">Cell membrane</location>
        <topology evidence="1">Multi-pass membrane protein</topology>
    </subcellularLocation>
</comment>
<proteinExistence type="inferred from homology"/>
<dbReference type="AlphaFoldDB" id="A0A856MKC0"/>
<evidence type="ECO:0000259" key="9">
    <source>
        <dbReference type="Pfam" id="PF12704"/>
    </source>
</evidence>
<dbReference type="InterPro" id="IPR003838">
    <property type="entry name" value="ABC3_permease_C"/>
</dbReference>
<gene>
    <name evidence="10" type="ORF">DP114_26550</name>
</gene>
<dbReference type="EMBL" id="CP030118">
    <property type="protein sequence ID" value="QDL10992.1"/>
    <property type="molecule type" value="Genomic_DNA"/>
</dbReference>
<accession>A0A856MKC0</accession>
<keyword evidence="11" id="KW-1185">Reference proteome</keyword>
<evidence type="ECO:0000256" key="4">
    <source>
        <dbReference type="ARBA" id="ARBA00022989"/>
    </source>
</evidence>
<dbReference type="Proteomes" id="UP000503129">
    <property type="component" value="Chromosome"/>
</dbReference>
<dbReference type="KEGG" id="bsen:DP114_26550"/>
<organism evidence="10 11">
    <name type="scientific">Brasilonema sennae CENA114</name>
    <dbReference type="NCBI Taxonomy" id="415709"/>
    <lineage>
        <taxon>Bacteria</taxon>
        <taxon>Bacillati</taxon>
        <taxon>Cyanobacteriota</taxon>
        <taxon>Cyanophyceae</taxon>
        <taxon>Nostocales</taxon>
        <taxon>Scytonemataceae</taxon>
        <taxon>Brasilonema</taxon>
        <taxon>Bromeliae group (in: Brasilonema)</taxon>
    </lineage>
</organism>
<evidence type="ECO:0000313" key="10">
    <source>
        <dbReference type="EMBL" id="QDL10992.1"/>
    </source>
</evidence>
<feature type="transmembrane region" description="Helical" evidence="7">
    <location>
        <begin position="395"/>
        <end position="417"/>
    </location>
</feature>
<feature type="transmembrane region" description="Helical" evidence="7">
    <location>
        <begin position="354"/>
        <end position="383"/>
    </location>
</feature>